<dbReference type="PROSITE" id="PS51257">
    <property type="entry name" value="PROKAR_LIPOPROTEIN"/>
    <property type="match status" value="1"/>
</dbReference>
<feature type="transmembrane region" description="Helical" evidence="1">
    <location>
        <begin position="71"/>
        <end position="91"/>
    </location>
</feature>
<feature type="transmembrane region" description="Helical" evidence="1">
    <location>
        <begin position="269"/>
        <end position="288"/>
    </location>
</feature>
<keyword evidence="1" id="KW-0472">Membrane</keyword>
<dbReference type="PANTHER" id="PTHR22911">
    <property type="entry name" value="ACYL-MALONYL CONDENSING ENZYME-RELATED"/>
    <property type="match status" value="1"/>
</dbReference>
<reference evidence="4" key="1">
    <citation type="journal article" date="2023" name="Int. J. Syst. Evol. Microbiol.">
        <title>Mesoterricola silvestris gen. nov., sp. nov., Mesoterricola sediminis sp. nov., Geothrix oryzae sp. nov., Geothrix edaphica sp. nov., Geothrix rubra sp. nov., and Geothrix limicola sp. nov., six novel members of Acidobacteriota isolated from soils.</title>
        <authorList>
            <person name="Itoh H."/>
            <person name="Sugisawa Y."/>
            <person name="Mise K."/>
            <person name="Xu Z."/>
            <person name="Kuniyasu M."/>
            <person name="Ushijima N."/>
            <person name="Kawano K."/>
            <person name="Kobayashi E."/>
            <person name="Shiratori Y."/>
            <person name="Masuda Y."/>
            <person name="Senoo K."/>
        </authorList>
    </citation>
    <scope>NUCLEOTIDE SEQUENCE [LARGE SCALE GENOMIC DNA]</scope>
    <source>
        <strain evidence="4">W79</strain>
    </source>
</reference>
<dbReference type="RefSeq" id="WP_316415474.1">
    <property type="nucleotide sequence ID" value="NZ_AP027080.1"/>
</dbReference>
<dbReference type="AlphaFoldDB" id="A0AA48K8P9"/>
<sequence>MRAEARARTGGILLVVLAGCSFASIGIFNRFAAARGVDVPTALALRFALAALLLWALVPRRHGVRLPRARLGGLALMGALFVLEAGLFFVSSRRIPVALTVLLLYLYPAHVLVLAWLLRGERPGRGGLLALVLALGGIALAIGFPATRLDPLGVALGLASSVGYAFYMFLGARLQRGVPALVSTLWISTFATLVFLALAPFLGGIHPALGAGAWASVAGLAVLGTVVPTVLVMEGLSRISATQASIACTVEPVAAALLGALLLGEHLRAPQLAGGALVIAAVLVLSLGDRS</sequence>
<feature type="transmembrane region" description="Helical" evidence="1">
    <location>
        <begin position="127"/>
        <end position="146"/>
    </location>
</feature>
<feature type="transmembrane region" description="Helical" evidence="1">
    <location>
        <begin position="211"/>
        <end position="232"/>
    </location>
</feature>
<feature type="domain" description="EamA" evidence="2">
    <location>
        <begin position="152"/>
        <end position="286"/>
    </location>
</feature>
<feature type="transmembrane region" description="Helical" evidence="1">
    <location>
        <begin position="152"/>
        <end position="172"/>
    </location>
</feature>
<keyword evidence="1" id="KW-1133">Transmembrane helix</keyword>
<evidence type="ECO:0000313" key="4">
    <source>
        <dbReference type="Proteomes" id="UP001238179"/>
    </source>
</evidence>
<gene>
    <name evidence="3" type="ORF">METEAL_17350</name>
</gene>
<protein>
    <recommendedName>
        <fullName evidence="2">EamA domain-containing protein</fullName>
    </recommendedName>
</protein>
<keyword evidence="4" id="KW-1185">Reference proteome</keyword>
<dbReference type="EMBL" id="AP027080">
    <property type="protein sequence ID" value="BDU72561.1"/>
    <property type="molecule type" value="Genomic_DNA"/>
</dbReference>
<feature type="transmembrane region" description="Helical" evidence="1">
    <location>
        <begin position="97"/>
        <end position="118"/>
    </location>
</feature>
<feature type="transmembrane region" description="Helical" evidence="1">
    <location>
        <begin position="184"/>
        <end position="205"/>
    </location>
</feature>
<evidence type="ECO:0000259" key="2">
    <source>
        <dbReference type="Pfam" id="PF00892"/>
    </source>
</evidence>
<dbReference type="Pfam" id="PF00892">
    <property type="entry name" value="EamA"/>
    <property type="match status" value="2"/>
</dbReference>
<dbReference type="SUPFAM" id="SSF103481">
    <property type="entry name" value="Multidrug resistance efflux transporter EmrE"/>
    <property type="match status" value="2"/>
</dbReference>
<evidence type="ECO:0000313" key="3">
    <source>
        <dbReference type="EMBL" id="BDU72561.1"/>
    </source>
</evidence>
<accession>A0AA48K8P9</accession>
<feature type="transmembrane region" description="Helical" evidence="1">
    <location>
        <begin position="12"/>
        <end position="33"/>
    </location>
</feature>
<proteinExistence type="predicted"/>
<dbReference type="KEGG" id="msil:METEAL_17350"/>
<dbReference type="InterPro" id="IPR000620">
    <property type="entry name" value="EamA_dom"/>
</dbReference>
<dbReference type="GO" id="GO:0016020">
    <property type="term" value="C:membrane"/>
    <property type="evidence" value="ECO:0007669"/>
    <property type="project" value="InterPro"/>
</dbReference>
<keyword evidence="1" id="KW-0812">Transmembrane</keyword>
<dbReference type="Proteomes" id="UP001238179">
    <property type="component" value="Chromosome"/>
</dbReference>
<feature type="transmembrane region" description="Helical" evidence="1">
    <location>
        <begin position="244"/>
        <end position="263"/>
    </location>
</feature>
<feature type="domain" description="EamA" evidence="2">
    <location>
        <begin position="11"/>
        <end position="141"/>
    </location>
</feature>
<name>A0AA48K8P9_9BACT</name>
<evidence type="ECO:0000256" key="1">
    <source>
        <dbReference type="SAM" id="Phobius"/>
    </source>
</evidence>
<dbReference type="InterPro" id="IPR037185">
    <property type="entry name" value="EmrE-like"/>
</dbReference>
<feature type="transmembrane region" description="Helical" evidence="1">
    <location>
        <begin position="39"/>
        <end position="59"/>
    </location>
</feature>
<organism evidence="3 4">
    <name type="scientific">Mesoterricola silvestris</name>
    <dbReference type="NCBI Taxonomy" id="2927979"/>
    <lineage>
        <taxon>Bacteria</taxon>
        <taxon>Pseudomonadati</taxon>
        <taxon>Acidobacteriota</taxon>
        <taxon>Holophagae</taxon>
        <taxon>Holophagales</taxon>
        <taxon>Holophagaceae</taxon>
        <taxon>Mesoterricola</taxon>
    </lineage>
</organism>